<sequence>MRPYTRLTLKQRYYIYLWHSEQKLGYREIALRLGRAHMTIYNELKNNRRRPDLPIDKSPYDPEYADWAAAERRSEKIRGRLLVDGRVLAKVKKAIEERHWSIPMIAHGMSRTPCEATLYKYQRLGITALAGYQKQKRRKPAVSIAKMMAGNRQLEVVKEHSIEKRPNEINIRRRHGHWEMDCIDSPKGIASSLLVFVERKSRYTEIIKITSKRSDQMLKGIKQFLTLQEGNVKSITTDRGHEFTNFDVVSYLTSQGIDIYYAHAYSPSEKGTIERINRDIRRYCPKKASLAPLTPAFLQQVKEAINDYPREVLHWASANRAFTRWQRKRPSMTKIGVQYVERA</sequence>
<dbReference type="GO" id="GO:0032196">
    <property type="term" value="P:transposition"/>
    <property type="evidence" value="ECO:0007669"/>
    <property type="project" value="TreeGrafter"/>
</dbReference>
<dbReference type="Pfam" id="PF00665">
    <property type="entry name" value="rve"/>
    <property type="match status" value="1"/>
</dbReference>
<dbReference type="EMBL" id="JWHU01000034">
    <property type="protein sequence ID" value="KIU19759.1"/>
    <property type="molecule type" value="Genomic_DNA"/>
</dbReference>
<dbReference type="GO" id="GO:0006310">
    <property type="term" value="P:DNA recombination"/>
    <property type="evidence" value="ECO:0007669"/>
    <property type="project" value="UniProtKB-KW"/>
</dbReference>
<name>A0A0D1K426_9LACO</name>
<evidence type="ECO:0000256" key="1">
    <source>
        <dbReference type="ARBA" id="ARBA00023172"/>
    </source>
</evidence>
<comment type="caution">
    <text evidence="3">The sequence shown here is derived from an EMBL/GenBank/DDBJ whole genome shotgun (WGS) entry which is preliminary data.</text>
</comment>
<reference evidence="3 4" key="1">
    <citation type="journal article" date="2015" name="Microbiology (Mosc.)">
        <title>Genomics of the Weissella cibaria species with an examination of its metabolic traits.</title>
        <authorList>
            <person name="Lynch K.M."/>
            <person name="Lucid A."/>
            <person name="Arendt E.K."/>
            <person name="Sleator R.D."/>
            <person name="Lucey B."/>
            <person name="Coffey A."/>
        </authorList>
    </citation>
    <scope>NUCLEOTIDE SEQUENCE [LARGE SCALE GENOMIC DNA]</scope>
    <source>
        <strain evidence="3 4">MG1</strain>
    </source>
</reference>
<dbReference type="RefSeq" id="WP_043711933.1">
    <property type="nucleotide sequence ID" value="NZ_JALOCT010000001.1"/>
</dbReference>
<gene>
    <name evidence="3" type="ORF">QX99_01780</name>
</gene>
<dbReference type="GO" id="GO:0003676">
    <property type="term" value="F:nucleic acid binding"/>
    <property type="evidence" value="ECO:0007669"/>
    <property type="project" value="InterPro"/>
</dbReference>
<dbReference type="Proteomes" id="UP000032287">
    <property type="component" value="Unassembled WGS sequence"/>
</dbReference>
<evidence type="ECO:0000259" key="2">
    <source>
        <dbReference type="PROSITE" id="PS50994"/>
    </source>
</evidence>
<proteinExistence type="predicted"/>
<dbReference type="AlphaFoldDB" id="A0A0D1K426"/>
<keyword evidence="1" id="KW-0233">DNA recombination</keyword>
<dbReference type="InterPro" id="IPR051917">
    <property type="entry name" value="Transposase-Integrase"/>
</dbReference>
<dbReference type="InterPro" id="IPR036397">
    <property type="entry name" value="RNaseH_sf"/>
</dbReference>
<dbReference type="SUPFAM" id="SSF53098">
    <property type="entry name" value="Ribonuclease H-like"/>
    <property type="match status" value="1"/>
</dbReference>
<dbReference type="PATRIC" id="fig|137591.25.peg.1751"/>
<protein>
    <submittedName>
        <fullName evidence="3">Transposase, IS30 family</fullName>
    </submittedName>
</protein>
<dbReference type="PANTHER" id="PTHR10948:SF23">
    <property type="entry name" value="TRANSPOSASE INSI FOR INSERTION SEQUENCE ELEMENT IS30A-RELATED"/>
    <property type="match status" value="1"/>
</dbReference>
<dbReference type="GO" id="GO:0015074">
    <property type="term" value="P:DNA integration"/>
    <property type="evidence" value="ECO:0007669"/>
    <property type="project" value="InterPro"/>
</dbReference>
<evidence type="ECO:0000313" key="4">
    <source>
        <dbReference type="Proteomes" id="UP000032287"/>
    </source>
</evidence>
<feature type="domain" description="Integrase catalytic" evidence="2">
    <location>
        <begin position="162"/>
        <end position="329"/>
    </location>
</feature>
<keyword evidence="4" id="KW-1185">Reference proteome</keyword>
<evidence type="ECO:0000313" key="3">
    <source>
        <dbReference type="EMBL" id="KIU19759.1"/>
    </source>
</evidence>
<dbReference type="PANTHER" id="PTHR10948">
    <property type="entry name" value="TRANSPOSASE"/>
    <property type="match status" value="1"/>
</dbReference>
<dbReference type="NCBIfam" id="NF033563">
    <property type="entry name" value="transpos_IS30"/>
    <property type="match status" value="1"/>
</dbReference>
<dbReference type="InterPro" id="IPR025246">
    <property type="entry name" value="IS30-like_HTH"/>
</dbReference>
<dbReference type="InterPro" id="IPR001584">
    <property type="entry name" value="Integrase_cat-core"/>
</dbReference>
<dbReference type="GO" id="GO:0004803">
    <property type="term" value="F:transposase activity"/>
    <property type="evidence" value="ECO:0007669"/>
    <property type="project" value="TreeGrafter"/>
</dbReference>
<dbReference type="InterPro" id="IPR053392">
    <property type="entry name" value="Transposase_IS30-like"/>
</dbReference>
<dbReference type="Pfam" id="PF13936">
    <property type="entry name" value="HTH_38"/>
    <property type="match status" value="1"/>
</dbReference>
<organism evidence="3 4">
    <name type="scientific">Weissella cibaria</name>
    <dbReference type="NCBI Taxonomy" id="137591"/>
    <lineage>
        <taxon>Bacteria</taxon>
        <taxon>Bacillati</taxon>
        <taxon>Bacillota</taxon>
        <taxon>Bacilli</taxon>
        <taxon>Lactobacillales</taxon>
        <taxon>Lactobacillaceae</taxon>
        <taxon>Weissella</taxon>
    </lineage>
</organism>
<dbReference type="PROSITE" id="PS50994">
    <property type="entry name" value="INTEGRASE"/>
    <property type="match status" value="1"/>
</dbReference>
<accession>A0A0D1K426</accession>
<dbReference type="Gene3D" id="3.30.420.10">
    <property type="entry name" value="Ribonuclease H-like superfamily/Ribonuclease H"/>
    <property type="match status" value="1"/>
</dbReference>
<dbReference type="InterPro" id="IPR012337">
    <property type="entry name" value="RNaseH-like_sf"/>
</dbReference>
<dbReference type="GO" id="GO:0005829">
    <property type="term" value="C:cytosol"/>
    <property type="evidence" value="ECO:0007669"/>
    <property type="project" value="TreeGrafter"/>
</dbReference>